<reference evidence="2" key="1">
    <citation type="submission" date="2022-11" db="UniProtKB">
        <authorList>
            <consortium name="WormBaseParasite"/>
        </authorList>
    </citation>
    <scope>IDENTIFICATION</scope>
</reference>
<protein>
    <submittedName>
        <fullName evidence="2">Peptidase A1 domain-containing protein</fullName>
    </submittedName>
</protein>
<dbReference type="Proteomes" id="UP000887579">
    <property type="component" value="Unplaced"/>
</dbReference>
<accession>A0AC34FAV0</accession>
<proteinExistence type="predicted"/>
<dbReference type="WBParaSite" id="ES5_v2.g14284.t1">
    <property type="protein sequence ID" value="ES5_v2.g14284.t1"/>
    <property type="gene ID" value="ES5_v2.g14284"/>
</dbReference>
<evidence type="ECO:0000313" key="2">
    <source>
        <dbReference type="WBParaSite" id="ES5_v2.g14284.t1"/>
    </source>
</evidence>
<sequence>MKLLILLALFGLTTAAVFQHQLIKVESRKTRMKKEGTWEEYKKAKEFVKGNPFFKSVSQEMNDYDDNEYLANVTVGTPPQSFLVILDTGSADFWIPDSSCSASKCSKVCSNSWMCKALCDASCCGNSTVFEDDQKCFGKKLFNSSDSSTYVANGTEWEIQYGSGSCSGFLGEDTVGLGNVGEEQIVVQKAAVGQATQLSAQFAHDPINGILGLAFPSIDDEKADPVLFTAFQQGLLDKPIFTVYLQERGDQENVPGGVITYGGLDAEHCSPDVDYVNLTAATWYEFKMDSFSMGNAKSSDGWQVISDTGTTMILAPMEIHAQLAQAAGVKEDGTIDCDATFDDLKLTINGKEYTVPAKQLILHEDNDECVFAIDGADMGGDPSWILGDPFIRSYCNIYGFKDKNIGFAKVIA</sequence>
<evidence type="ECO:0000313" key="1">
    <source>
        <dbReference type="Proteomes" id="UP000887579"/>
    </source>
</evidence>
<name>A0AC34FAV0_9BILA</name>
<organism evidence="1 2">
    <name type="scientific">Panagrolaimus sp. ES5</name>
    <dbReference type="NCBI Taxonomy" id="591445"/>
    <lineage>
        <taxon>Eukaryota</taxon>
        <taxon>Metazoa</taxon>
        <taxon>Ecdysozoa</taxon>
        <taxon>Nematoda</taxon>
        <taxon>Chromadorea</taxon>
        <taxon>Rhabditida</taxon>
        <taxon>Tylenchina</taxon>
        <taxon>Panagrolaimomorpha</taxon>
        <taxon>Panagrolaimoidea</taxon>
        <taxon>Panagrolaimidae</taxon>
        <taxon>Panagrolaimus</taxon>
    </lineage>
</organism>